<accession>E8X5E6</accession>
<dbReference type="OrthoDB" id="9806903at2"/>
<dbReference type="GO" id="GO:0016887">
    <property type="term" value="F:ATP hydrolysis activity"/>
    <property type="evidence" value="ECO:0007669"/>
    <property type="project" value="InterPro"/>
</dbReference>
<evidence type="ECO:0000259" key="1">
    <source>
        <dbReference type="SMART" id="SM00382"/>
    </source>
</evidence>
<dbReference type="KEGG" id="acm:AciX9_2458"/>
<evidence type="ECO:0000313" key="3">
    <source>
        <dbReference type="Proteomes" id="UP000000343"/>
    </source>
</evidence>
<dbReference type="SMART" id="SM00382">
    <property type="entry name" value="AAA"/>
    <property type="match status" value="1"/>
</dbReference>
<dbReference type="HOGENOM" id="CLU_016564_1_0_0"/>
<sequence>MSAAATAVMPDRALDAGEVLLIALEDVAALLRGRSQGLDRLIKAFDLSPFETSVVLLGAALELKPEVAKICAALHDDARMRYPSLRLALQHLPEAQWEAVAPGATLRHWKLIEVAAQDALLAAPFTLEEPVLHYLLGTPTLDGRIAPYLEPMPLPASLPASFGVAARDMIQALQAEKPVLLRGSGHTCKAEVAAAASAHNGMRVFRLQLPASLQSAELLDPLIRLLSREAMLHRFVLLLDQDTHPLGEAALQTLVRRYALPLVLASATQAPEGIAWKEISIDLPDAEERAALWVHALGDEISLLLGGEVQRIAGRFPFEPARIAAIAKKVREGSTDEPEAASLMTKLLWRLCREDTRLPGDGLIRQMATSATWADIVLPEASMAALRDIAAQARHQQSVMKVWGLGTRGAGIAVLFHGQSGTGKTLAAEVLAHELHLDLWVIDLSQVVSKYIGETEKNLSSVFDAAEQAGALLLFDEADALFGKRSEIRDSHDRYANIEVGYLLQRMEQYSGLAVLTTNLRGSLDTAFLRRLRFVVPFPFPDQTQRRRIWEGAFPPAVPCADLDYDKLARLNMAGGNIRNIALSAAYLAAEAQLPLGMEHLRLAAQRECAKFDRGMTEAELGGWR</sequence>
<dbReference type="Proteomes" id="UP000000343">
    <property type="component" value="Chromosome"/>
</dbReference>
<dbReference type="EMBL" id="CP002480">
    <property type="protein sequence ID" value="ADW69493.1"/>
    <property type="molecule type" value="Genomic_DNA"/>
</dbReference>
<dbReference type="RefSeq" id="WP_013580809.1">
    <property type="nucleotide sequence ID" value="NC_015064.1"/>
</dbReference>
<dbReference type="PANTHER" id="PTHR46411:SF3">
    <property type="entry name" value="AAA+ ATPASE DOMAIN-CONTAINING PROTEIN"/>
    <property type="match status" value="1"/>
</dbReference>
<dbReference type="PANTHER" id="PTHR46411">
    <property type="entry name" value="FAMILY ATPASE, PUTATIVE-RELATED"/>
    <property type="match status" value="1"/>
</dbReference>
<dbReference type="InterPro" id="IPR027417">
    <property type="entry name" value="P-loop_NTPase"/>
</dbReference>
<dbReference type="CDD" id="cd19481">
    <property type="entry name" value="RecA-like_protease"/>
    <property type="match status" value="1"/>
</dbReference>
<dbReference type="InterPro" id="IPR003593">
    <property type="entry name" value="AAA+_ATPase"/>
</dbReference>
<dbReference type="InterPro" id="IPR003959">
    <property type="entry name" value="ATPase_AAA_core"/>
</dbReference>
<dbReference type="Pfam" id="PF00004">
    <property type="entry name" value="AAA"/>
    <property type="match status" value="1"/>
</dbReference>
<name>E8X5E6_GRATM</name>
<dbReference type="AlphaFoldDB" id="E8X5E6"/>
<feature type="domain" description="AAA+ ATPase" evidence="1">
    <location>
        <begin position="410"/>
        <end position="542"/>
    </location>
</feature>
<dbReference type="Pfam" id="PF22977">
    <property type="entry name" value="WHD"/>
    <property type="match status" value="1"/>
</dbReference>
<proteinExistence type="predicted"/>
<protein>
    <submittedName>
        <fullName evidence="2">AAA ATPase central domain protein</fullName>
    </submittedName>
</protein>
<gene>
    <name evidence="2" type="ordered locus">AciX9_2458</name>
</gene>
<evidence type="ECO:0000313" key="2">
    <source>
        <dbReference type="EMBL" id="ADW69493.1"/>
    </source>
</evidence>
<dbReference type="GO" id="GO:0005524">
    <property type="term" value="F:ATP binding"/>
    <property type="evidence" value="ECO:0007669"/>
    <property type="project" value="InterPro"/>
</dbReference>
<dbReference type="Gene3D" id="3.40.50.300">
    <property type="entry name" value="P-loop containing nucleotide triphosphate hydrolases"/>
    <property type="match status" value="1"/>
</dbReference>
<dbReference type="InterPro" id="IPR054472">
    <property type="entry name" value="WHD"/>
</dbReference>
<dbReference type="PaxDb" id="1198114-AciX9_2458"/>
<organism evidence="3">
    <name type="scientific">Granulicella tundricola (strain ATCC BAA-1859 / DSM 23138 / MP5ACTX9)</name>
    <dbReference type="NCBI Taxonomy" id="1198114"/>
    <lineage>
        <taxon>Bacteria</taxon>
        <taxon>Pseudomonadati</taxon>
        <taxon>Acidobacteriota</taxon>
        <taxon>Terriglobia</taxon>
        <taxon>Terriglobales</taxon>
        <taxon>Acidobacteriaceae</taxon>
        <taxon>Granulicella</taxon>
    </lineage>
</organism>
<dbReference type="SUPFAM" id="SSF52540">
    <property type="entry name" value="P-loop containing nucleoside triphosphate hydrolases"/>
    <property type="match status" value="1"/>
</dbReference>
<reference evidence="3" key="1">
    <citation type="submission" date="2011-01" db="EMBL/GenBank/DDBJ databases">
        <title>Complete sequence of chromosome of Acidobacterium sp. MP5ACTX9.</title>
        <authorList>
            <consortium name="US DOE Joint Genome Institute"/>
            <person name="Lucas S."/>
            <person name="Copeland A."/>
            <person name="Lapidus A."/>
            <person name="Cheng J.-F."/>
            <person name="Goodwin L."/>
            <person name="Pitluck S."/>
            <person name="Teshima H."/>
            <person name="Detter J.C."/>
            <person name="Han C."/>
            <person name="Tapia R."/>
            <person name="Land M."/>
            <person name="Hauser L."/>
            <person name="Kyrpides N."/>
            <person name="Ivanova N."/>
            <person name="Ovchinnikova G."/>
            <person name="Pagani I."/>
            <person name="Rawat S.R."/>
            <person name="Mannisto M."/>
            <person name="Haggblom M.M."/>
            <person name="Woyke T."/>
        </authorList>
    </citation>
    <scope>NUCLEOTIDE SEQUENCE [LARGE SCALE GENOMIC DNA]</scope>
    <source>
        <strain evidence="3">MP5ACTX9</strain>
    </source>
</reference>
<dbReference type="STRING" id="1198114.AciX9_2458"/>
<keyword evidence="3" id="KW-1185">Reference proteome</keyword>
<dbReference type="eggNOG" id="COG0464">
    <property type="taxonomic scope" value="Bacteria"/>
</dbReference>